<keyword evidence="6" id="KW-0804">Transcription</keyword>
<dbReference type="SUPFAM" id="SSF57701">
    <property type="entry name" value="Zn2/Cys6 DNA-binding domain"/>
    <property type="match status" value="1"/>
</dbReference>
<keyword evidence="2" id="KW-0677">Repeat</keyword>
<dbReference type="VEuPathDB" id="FungiDB:jhhlp_006266"/>
<proteinExistence type="predicted"/>
<dbReference type="FunFam" id="3.30.160.60:FF:000100">
    <property type="entry name" value="Zinc finger 45-like"/>
    <property type="match status" value="1"/>
</dbReference>
<dbReference type="InterPro" id="IPR013087">
    <property type="entry name" value="Znf_C2H2_type"/>
</dbReference>
<dbReference type="Pfam" id="PF00096">
    <property type="entry name" value="zf-C2H2"/>
    <property type="match status" value="1"/>
</dbReference>
<evidence type="ECO:0000256" key="4">
    <source>
        <dbReference type="ARBA" id="ARBA00022833"/>
    </source>
</evidence>
<feature type="domain" description="Zn(2)-C6 fungal-type" evidence="10">
    <location>
        <begin position="77"/>
        <end position="104"/>
    </location>
</feature>
<keyword evidence="3 8" id="KW-0863">Zinc-finger</keyword>
<keyword evidence="5" id="KW-0805">Transcription regulation</keyword>
<keyword evidence="1" id="KW-0479">Metal-binding</keyword>
<feature type="compositionally biased region" description="Polar residues" evidence="9">
    <location>
        <begin position="889"/>
        <end position="898"/>
    </location>
</feature>
<dbReference type="InParanoid" id="A0A2N3N5E7"/>
<sequence length="990" mass="110274">MVVFCAYCGKSFTRKEHLERHIPSHTNVKPHRCSACQLSFARRDLLQRHHSTYHEARDPMEPLPGGVPTIAGRTPIACQNCANAKTGCDKRVPCARCAEKNLPCAARFARRSSKAAARAAQASAAFSNTTGMMPPPAAPQVQPMMPPVAFMDIDSTTLPKPNTPVTHITPLGSPISSMDPRTAEALRRTPSLTFQPSPEAFSSPTSRMDGLDDMLPLGGDFVSPDPNYQDLLMWPDYPLELDMYTNQLHLRNAHLPPTFTELSDASSGSEPMTSTSSQGSIHTSSTGILSSGDYDNMRRPMEPRPTMMIDGMIPEFEVVIAAESAWPLARCNPPIYSASCPRTAIVHLECLEQRSKEENYWTSLEKYLERADWDASDLAAVIPMTQRTRDKMLAMTQSFLHKALEIHRGGMSNFQKTGYPSPDNFNFIVLPPNKMLEYFLRSHIRSLSSYYTLVIGGCIDPNKMLLNNQASTLLLLLMIAQGASVVPMAEARYLAAGLTETCRISLFDTIEKNVEFSADPVALRCALLFTVLGAWSGDKWLMDIAMGQRGMYLSMLKHAGFFESQASMIPVMNGQASPELQWRGWLHHEQQNRLVYNWVMVDQELSLFHDSAPILAISDLRCPLPGPDVLWMSTSAEEWCSNVQKLFGGEVNVNPQALSSSSLTPSLCDLFHDFLHDNLARRQGSVTPMQLRLLLHPLQSLLCHVRHMLSCFTETLSTRCSPSRTPTKSSTMHRLEEVQGLLQKWYELSIAVYKQSPGCYITQCNLVLYHLISVNAVTDFPEVERLARRESFDGSMWELSQRYKRCIFNREEAIFHSGQVMRLVRLMPVTRRPSWWTAAIYRAVLILWTDSIGRLDPELQRHQTHRTSPMLTPQSSPIGKSRGDRGETPTPTNKSSATPMKAEGGDLVAIDQVTPEDPAIISYLWSGDGVAVLTRQDGTTVGLDKASNVLEYGISALSEGISTRIGDGIKRKLVMLESHWAMDGMGSMVV</sequence>
<evidence type="ECO:0000313" key="13">
    <source>
        <dbReference type="Proteomes" id="UP000233524"/>
    </source>
</evidence>
<evidence type="ECO:0000259" key="11">
    <source>
        <dbReference type="PROSITE" id="PS50157"/>
    </source>
</evidence>
<dbReference type="PROSITE" id="PS50157">
    <property type="entry name" value="ZINC_FINGER_C2H2_2"/>
    <property type="match status" value="2"/>
</dbReference>
<gene>
    <name evidence="12" type="ORF">jhhlp_006266</name>
</gene>
<dbReference type="PANTHER" id="PTHR47660:SF2">
    <property type="entry name" value="TRANSCRIPTION FACTOR WITH C2H2 AND ZN(2)-CYS(6) DNA BINDING DOMAIN (EUROFUNG)"/>
    <property type="match status" value="1"/>
</dbReference>
<evidence type="ECO:0000256" key="9">
    <source>
        <dbReference type="SAM" id="MobiDB-lite"/>
    </source>
</evidence>
<evidence type="ECO:0000256" key="3">
    <source>
        <dbReference type="ARBA" id="ARBA00022771"/>
    </source>
</evidence>
<dbReference type="AlphaFoldDB" id="A0A2N3N5E7"/>
<dbReference type="PROSITE" id="PS00463">
    <property type="entry name" value="ZN2_CY6_FUNGAL_1"/>
    <property type="match status" value="1"/>
</dbReference>
<evidence type="ECO:0000256" key="2">
    <source>
        <dbReference type="ARBA" id="ARBA00022737"/>
    </source>
</evidence>
<dbReference type="GO" id="GO:0003677">
    <property type="term" value="F:DNA binding"/>
    <property type="evidence" value="ECO:0007669"/>
    <property type="project" value="InterPro"/>
</dbReference>
<feature type="region of interest" description="Disordered" evidence="9">
    <location>
        <begin position="862"/>
        <end position="902"/>
    </location>
</feature>
<dbReference type="InterPro" id="IPR007219">
    <property type="entry name" value="XnlR_reg_dom"/>
</dbReference>
<evidence type="ECO:0000256" key="6">
    <source>
        <dbReference type="ARBA" id="ARBA00023163"/>
    </source>
</evidence>
<dbReference type="OrthoDB" id="40579at2759"/>
<feature type="domain" description="C2H2-type" evidence="11">
    <location>
        <begin position="3"/>
        <end position="30"/>
    </location>
</feature>
<dbReference type="CDD" id="cd00067">
    <property type="entry name" value="GAL4"/>
    <property type="match status" value="1"/>
</dbReference>
<evidence type="ECO:0000313" key="12">
    <source>
        <dbReference type="EMBL" id="PKS07660.1"/>
    </source>
</evidence>
<keyword evidence="7" id="KW-0539">Nucleus</keyword>
<protein>
    <submittedName>
        <fullName evidence="12">Uncharacterized protein</fullName>
    </submittedName>
</protein>
<dbReference type="SMART" id="SM00355">
    <property type="entry name" value="ZnF_C2H2"/>
    <property type="match status" value="2"/>
</dbReference>
<feature type="compositionally biased region" description="Polar residues" evidence="9">
    <location>
        <begin position="866"/>
        <end position="878"/>
    </location>
</feature>
<evidence type="ECO:0000259" key="10">
    <source>
        <dbReference type="PROSITE" id="PS50048"/>
    </source>
</evidence>
<dbReference type="Pfam" id="PF04082">
    <property type="entry name" value="Fungal_trans"/>
    <property type="match status" value="1"/>
</dbReference>
<keyword evidence="4" id="KW-0862">Zinc</keyword>
<accession>A0A2N3N5E7</accession>
<dbReference type="SUPFAM" id="SSF57667">
    <property type="entry name" value="beta-beta-alpha zinc fingers"/>
    <property type="match status" value="1"/>
</dbReference>
<feature type="domain" description="C2H2-type" evidence="11">
    <location>
        <begin position="31"/>
        <end position="59"/>
    </location>
</feature>
<evidence type="ECO:0000256" key="7">
    <source>
        <dbReference type="ARBA" id="ARBA00023242"/>
    </source>
</evidence>
<comment type="caution">
    <text evidence="12">The sequence shown here is derived from an EMBL/GenBank/DDBJ whole genome shotgun (WGS) entry which is preliminary data.</text>
</comment>
<name>A0A2N3N5E7_9PEZI</name>
<dbReference type="Pfam" id="PF00172">
    <property type="entry name" value="Zn_clus"/>
    <property type="match status" value="1"/>
</dbReference>
<dbReference type="GO" id="GO:0000981">
    <property type="term" value="F:DNA-binding transcription factor activity, RNA polymerase II-specific"/>
    <property type="evidence" value="ECO:0007669"/>
    <property type="project" value="InterPro"/>
</dbReference>
<dbReference type="PROSITE" id="PS00028">
    <property type="entry name" value="ZINC_FINGER_C2H2_1"/>
    <property type="match status" value="2"/>
</dbReference>
<evidence type="ECO:0000256" key="5">
    <source>
        <dbReference type="ARBA" id="ARBA00023015"/>
    </source>
</evidence>
<dbReference type="Gene3D" id="3.30.160.60">
    <property type="entry name" value="Classic Zinc Finger"/>
    <property type="match status" value="2"/>
</dbReference>
<keyword evidence="13" id="KW-1185">Reference proteome</keyword>
<dbReference type="PANTHER" id="PTHR47660">
    <property type="entry name" value="TRANSCRIPTION FACTOR WITH C2H2 AND ZN(2)-CYS(6) DNA BINDING DOMAIN (EUROFUNG)-RELATED-RELATED"/>
    <property type="match status" value="1"/>
</dbReference>
<dbReference type="GO" id="GO:0008270">
    <property type="term" value="F:zinc ion binding"/>
    <property type="evidence" value="ECO:0007669"/>
    <property type="project" value="UniProtKB-KW"/>
</dbReference>
<feature type="region of interest" description="Disordered" evidence="9">
    <location>
        <begin position="261"/>
        <end position="296"/>
    </location>
</feature>
<dbReference type="InterPro" id="IPR036864">
    <property type="entry name" value="Zn2-C6_fun-type_DNA-bd_sf"/>
</dbReference>
<reference evidence="12 13" key="1">
    <citation type="journal article" date="2017" name="G3 (Bethesda)">
        <title>First Draft Genome Sequence of the Pathogenic Fungus Lomentospora prolificans (Formerly Scedosporium prolificans).</title>
        <authorList>
            <person name="Luo R."/>
            <person name="Zimin A."/>
            <person name="Workman R."/>
            <person name="Fan Y."/>
            <person name="Pertea G."/>
            <person name="Grossman N."/>
            <person name="Wear M.P."/>
            <person name="Jia B."/>
            <person name="Miller H."/>
            <person name="Casadevall A."/>
            <person name="Timp W."/>
            <person name="Zhang S.X."/>
            <person name="Salzberg S.L."/>
        </authorList>
    </citation>
    <scope>NUCLEOTIDE SEQUENCE [LARGE SCALE GENOMIC DNA]</scope>
    <source>
        <strain evidence="12 13">JHH-5317</strain>
    </source>
</reference>
<dbReference type="Gene3D" id="4.10.240.10">
    <property type="entry name" value="Zn(2)-C6 fungal-type DNA-binding domain"/>
    <property type="match status" value="1"/>
</dbReference>
<dbReference type="Proteomes" id="UP000233524">
    <property type="component" value="Unassembled WGS sequence"/>
</dbReference>
<dbReference type="PROSITE" id="PS50048">
    <property type="entry name" value="ZN2_CY6_FUNGAL_2"/>
    <property type="match status" value="1"/>
</dbReference>
<dbReference type="EMBL" id="NLAX01000701">
    <property type="protein sequence ID" value="PKS07660.1"/>
    <property type="molecule type" value="Genomic_DNA"/>
</dbReference>
<dbReference type="InterPro" id="IPR036236">
    <property type="entry name" value="Znf_C2H2_sf"/>
</dbReference>
<dbReference type="STRING" id="41688.A0A2N3N5E7"/>
<dbReference type="InterPro" id="IPR001138">
    <property type="entry name" value="Zn2Cys6_DnaBD"/>
</dbReference>
<dbReference type="GO" id="GO:0006351">
    <property type="term" value="P:DNA-templated transcription"/>
    <property type="evidence" value="ECO:0007669"/>
    <property type="project" value="InterPro"/>
</dbReference>
<evidence type="ECO:0000256" key="1">
    <source>
        <dbReference type="ARBA" id="ARBA00022723"/>
    </source>
</evidence>
<evidence type="ECO:0000256" key="8">
    <source>
        <dbReference type="PROSITE-ProRule" id="PRU00042"/>
    </source>
</evidence>
<feature type="compositionally biased region" description="Low complexity" evidence="9">
    <location>
        <begin position="266"/>
        <end position="288"/>
    </location>
</feature>
<organism evidence="12 13">
    <name type="scientific">Lomentospora prolificans</name>
    <dbReference type="NCBI Taxonomy" id="41688"/>
    <lineage>
        <taxon>Eukaryota</taxon>
        <taxon>Fungi</taxon>
        <taxon>Dikarya</taxon>
        <taxon>Ascomycota</taxon>
        <taxon>Pezizomycotina</taxon>
        <taxon>Sordariomycetes</taxon>
        <taxon>Hypocreomycetidae</taxon>
        <taxon>Microascales</taxon>
        <taxon>Microascaceae</taxon>
        <taxon>Lomentospora</taxon>
    </lineage>
</organism>